<evidence type="ECO:0008006" key="4">
    <source>
        <dbReference type="Google" id="ProtNLM"/>
    </source>
</evidence>
<accession>A0A937FX39</accession>
<dbReference type="AlphaFoldDB" id="A0A937FX39"/>
<protein>
    <recommendedName>
        <fullName evidence="4">DoxX family membrane protein</fullName>
    </recommendedName>
</protein>
<evidence type="ECO:0000256" key="1">
    <source>
        <dbReference type="SAM" id="Phobius"/>
    </source>
</evidence>
<keyword evidence="3" id="KW-1185">Reference proteome</keyword>
<gene>
    <name evidence="2" type="ORF">JMN32_06755</name>
</gene>
<proteinExistence type="predicted"/>
<keyword evidence="1" id="KW-0472">Membrane</keyword>
<dbReference type="PANTHER" id="PTHR36974">
    <property type="entry name" value="MEMBRANE PROTEIN-RELATED"/>
    <property type="match status" value="1"/>
</dbReference>
<name>A0A937FX39_9BACT</name>
<dbReference type="Proteomes" id="UP000614216">
    <property type="component" value="Unassembled WGS sequence"/>
</dbReference>
<reference evidence="2" key="1">
    <citation type="submission" date="2021-01" db="EMBL/GenBank/DDBJ databases">
        <title>Fulvivirga kasyanovii gen. nov., sp nov., a novel member of the phylum Bacteroidetes isolated from seawater in a mussel farm.</title>
        <authorList>
            <person name="Zhao L.-H."/>
            <person name="Wang Z.-J."/>
        </authorList>
    </citation>
    <scope>NUCLEOTIDE SEQUENCE</scope>
    <source>
        <strain evidence="2">29W222</strain>
    </source>
</reference>
<dbReference type="PANTHER" id="PTHR36974:SF1">
    <property type="entry name" value="DOXX FAMILY MEMBRANE PROTEIN"/>
    <property type="match status" value="1"/>
</dbReference>
<dbReference type="RefSeq" id="WP_202855549.1">
    <property type="nucleotide sequence ID" value="NZ_JAEUGD010000021.1"/>
</dbReference>
<feature type="transmembrane region" description="Helical" evidence="1">
    <location>
        <begin position="90"/>
        <end position="107"/>
    </location>
</feature>
<evidence type="ECO:0000313" key="2">
    <source>
        <dbReference type="EMBL" id="MBL6446001.1"/>
    </source>
</evidence>
<feature type="transmembrane region" description="Helical" evidence="1">
    <location>
        <begin position="29"/>
        <end position="49"/>
    </location>
</feature>
<evidence type="ECO:0000313" key="3">
    <source>
        <dbReference type="Proteomes" id="UP000614216"/>
    </source>
</evidence>
<organism evidence="2 3">
    <name type="scientific">Fulvivirga marina</name>
    <dbReference type="NCBI Taxonomy" id="2494733"/>
    <lineage>
        <taxon>Bacteria</taxon>
        <taxon>Pseudomonadati</taxon>
        <taxon>Bacteroidota</taxon>
        <taxon>Cytophagia</taxon>
        <taxon>Cytophagales</taxon>
        <taxon>Fulvivirgaceae</taxon>
        <taxon>Fulvivirga</taxon>
    </lineage>
</organism>
<dbReference type="EMBL" id="JAEUGD010000021">
    <property type="protein sequence ID" value="MBL6446001.1"/>
    <property type="molecule type" value="Genomic_DNA"/>
</dbReference>
<feature type="transmembrane region" description="Helical" evidence="1">
    <location>
        <begin position="128"/>
        <end position="145"/>
    </location>
</feature>
<keyword evidence="1" id="KW-0812">Transmembrane</keyword>
<comment type="caution">
    <text evidence="2">The sequence shown here is derived from an EMBL/GenBank/DDBJ whole genome shotgun (WGS) entry which is preliminary data.</text>
</comment>
<feature type="transmembrane region" description="Helical" evidence="1">
    <location>
        <begin position="61"/>
        <end position="84"/>
    </location>
</feature>
<keyword evidence="1" id="KW-1133">Transmembrane helix</keyword>
<sequence length="152" mass="17197">MKPLIVLFAVFAISSLVIKWITKQIDYQLAGRIAMACMLLFTAIGHFVFSKGMTAMLPNFLPYKSELVFLTGLLEIGFAIGLLLPRFQQITGWVLIIFFVLILPSNIKAALERINYQTGEPDGPGPSYLWFRVPMQLLLIAWVYLSSLRQQV</sequence>